<evidence type="ECO:0000313" key="2">
    <source>
        <dbReference type="EMBL" id="AYJ85936.1"/>
    </source>
</evidence>
<dbReference type="Proteomes" id="UP000276254">
    <property type="component" value="Chromosome"/>
</dbReference>
<keyword evidence="3" id="KW-1185">Reference proteome</keyword>
<dbReference type="OrthoDB" id="7929489at2"/>
<feature type="domain" description="PilZ" evidence="1">
    <location>
        <begin position="111"/>
        <end position="188"/>
    </location>
</feature>
<dbReference type="Gene3D" id="2.40.10.220">
    <property type="entry name" value="predicted glycosyltransferase like domains"/>
    <property type="match status" value="1"/>
</dbReference>
<dbReference type="KEGG" id="spha:D3Y57_08055"/>
<reference evidence="2 3" key="1">
    <citation type="submission" date="2018-09" db="EMBL/GenBank/DDBJ databases">
        <title>Sphingomonas peninsula sp. nov., isolated from fildes peninsula, Antarctic soil.</title>
        <authorList>
            <person name="Yingchao G."/>
        </authorList>
    </citation>
    <scope>NUCLEOTIDE SEQUENCE [LARGE SCALE GENOMIC DNA]</scope>
    <source>
        <strain evidence="2 3">YZ-8</strain>
    </source>
</reference>
<gene>
    <name evidence="2" type="ORF">D3Y57_08055</name>
</gene>
<evidence type="ECO:0000259" key="1">
    <source>
        <dbReference type="Pfam" id="PF07238"/>
    </source>
</evidence>
<sequence length="210" mass="23456">MAAKPVPLSIPPDIKDDRRDSERHMTIFRAGKITHANRENLCLVRNISSSGAMAQVFQPLQVGDQIYLDLRLEERIVGRIVWVRGEHVGIAFSLNIALSEVLRSELDRGHRRRAPRVNVEATGRLQIGDDFLPVAIDNVSQTGTRIFCTRSLATGCEVRLWVDGLGAMPSFVRWTKDGIVGLAFLKSLSIWDLTTWVRDLTLATIGQNKA</sequence>
<dbReference type="AlphaFoldDB" id="A0A494TJF5"/>
<proteinExistence type="predicted"/>
<protein>
    <submittedName>
        <fullName evidence="2">PilZ domain-containing protein</fullName>
    </submittedName>
</protein>
<dbReference type="RefSeq" id="WP_121152561.1">
    <property type="nucleotide sequence ID" value="NZ_CP032829.1"/>
</dbReference>
<dbReference type="SUPFAM" id="SSF141371">
    <property type="entry name" value="PilZ domain-like"/>
    <property type="match status" value="2"/>
</dbReference>
<dbReference type="Pfam" id="PF07238">
    <property type="entry name" value="PilZ"/>
    <property type="match status" value="2"/>
</dbReference>
<dbReference type="EMBL" id="CP032829">
    <property type="protein sequence ID" value="AYJ85936.1"/>
    <property type="molecule type" value="Genomic_DNA"/>
</dbReference>
<dbReference type="GO" id="GO:0035438">
    <property type="term" value="F:cyclic-di-GMP binding"/>
    <property type="evidence" value="ECO:0007669"/>
    <property type="project" value="InterPro"/>
</dbReference>
<name>A0A494TJF5_SPHPE</name>
<accession>A0A494TJF5</accession>
<evidence type="ECO:0000313" key="3">
    <source>
        <dbReference type="Proteomes" id="UP000276254"/>
    </source>
</evidence>
<organism evidence="2 3">
    <name type="scientific">Sphingomonas paeninsulae</name>
    <dbReference type="NCBI Taxonomy" id="2319844"/>
    <lineage>
        <taxon>Bacteria</taxon>
        <taxon>Pseudomonadati</taxon>
        <taxon>Pseudomonadota</taxon>
        <taxon>Alphaproteobacteria</taxon>
        <taxon>Sphingomonadales</taxon>
        <taxon>Sphingomonadaceae</taxon>
        <taxon>Sphingomonas</taxon>
    </lineage>
</organism>
<feature type="domain" description="PilZ" evidence="1">
    <location>
        <begin position="17"/>
        <end position="103"/>
    </location>
</feature>
<dbReference type="InterPro" id="IPR009875">
    <property type="entry name" value="PilZ_domain"/>
</dbReference>